<evidence type="ECO:0000313" key="2">
    <source>
        <dbReference type="EMBL" id="RDE08380.1"/>
    </source>
</evidence>
<sequence>MKRRDALKGLTLLGFLSAGAPVQAHEVVPAISEPEISPELRKLSKALELMKLFEKADDKNHLEMIADLREKGNEGVARSFEDYRRTLIGGRGIA</sequence>
<keyword evidence="1" id="KW-0732">Signal</keyword>
<feature type="signal peptide" evidence="1">
    <location>
        <begin position="1"/>
        <end position="24"/>
    </location>
</feature>
<organism evidence="2 3">
    <name type="scientific">Pelagibacterium lacus</name>
    <dbReference type="NCBI Taxonomy" id="2282655"/>
    <lineage>
        <taxon>Bacteria</taxon>
        <taxon>Pseudomonadati</taxon>
        <taxon>Pseudomonadota</taxon>
        <taxon>Alphaproteobacteria</taxon>
        <taxon>Hyphomicrobiales</taxon>
        <taxon>Devosiaceae</taxon>
        <taxon>Pelagibacterium</taxon>
    </lineage>
</organism>
<name>A0A369W4V1_9HYPH</name>
<dbReference type="AlphaFoldDB" id="A0A369W4V1"/>
<feature type="chain" id="PRO_5016638930" evidence="1">
    <location>
        <begin position="25"/>
        <end position="94"/>
    </location>
</feature>
<dbReference type="RefSeq" id="WP_114646358.1">
    <property type="nucleotide sequence ID" value="NZ_QQNH01000017.1"/>
</dbReference>
<accession>A0A369W4V1</accession>
<evidence type="ECO:0000313" key="3">
    <source>
        <dbReference type="Proteomes" id="UP000253759"/>
    </source>
</evidence>
<evidence type="ECO:0000256" key="1">
    <source>
        <dbReference type="SAM" id="SignalP"/>
    </source>
</evidence>
<reference evidence="3" key="1">
    <citation type="submission" date="2018-07" db="EMBL/GenBank/DDBJ databases">
        <authorList>
            <person name="Liu B.-T."/>
            <person name="Du Z."/>
        </authorList>
    </citation>
    <scope>NUCLEOTIDE SEQUENCE [LARGE SCALE GENOMIC DNA]</scope>
    <source>
        <strain evidence="3">XYN52</strain>
    </source>
</reference>
<dbReference type="EMBL" id="QQNH01000017">
    <property type="protein sequence ID" value="RDE08380.1"/>
    <property type="molecule type" value="Genomic_DNA"/>
</dbReference>
<keyword evidence="3" id="KW-1185">Reference proteome</keyword>
<comment type="caution">
    <text evidence="2">The sequence shown here is derived from an EMBL/GenBank/DDBJ whole genome shotgun (WGS) entry which is preliminary data.</text>
</comment>
<protein>
    <submittedName>
        <fullName evidence="2">Uncharacterized protein</fullName>
    </submittedName>
</protein>
<dbReference type="Proteomes" id="UP000253759">
    <property type="component" value="Unassembled WGS sequence"/>
</dbReference>
<proteinExistence type="predicted"/>
<gene>
    <name evidence="2" type="ORF">DVH29_11660</name>
</gene>